<comment type="caution">
    <text evidence="1">The sequence shown here is derived from an EMBL/GenBank/DDBJ whole genome shotgun (WGS) entry which is preliminary data.</text>
</comment>
<evidence type="ECO:0000313" key="2">
    <source>
        <dbReference type="Proteomes" id="UP000004277"/>
    </source>
</evidence>
<reference evidence="1" key="1">
    <citation type="submission" date="2019-05" db="EMBL/GenBank/DDBJ databases">
        <title>Revised genome assembly of Burkholderiaceae (previously Ralstonia) sp. PBA.</title>
        <authorList>
            <person name="Gan H.M."/>
        </authorList>
    </citation>
    <scope>NUCLEOTIDE SEQUENCE</scope>
    <source>
        <strain evidence="1">PBA</strain>
    </source>
</reference>
<gene>
    <name evidence="1" type="ORF">MW7_007345</name>
</gene>
<proteinExistence type="predicted"/>
<sequence length="211" mass="22224">MSVTSKHSGFESLSNSTGSSNANQPRPASSGFFTPARAANQPANRRVFYFVEHEMGTVIKSQGTDMYFSPGAGQVTRVVCATSISGLGGARDQIDTSCLDNTTDRTFVGGLGNPGQVTVGFNVHAGEVAHEELLALKDSGEEVSWGIYGSMATTVPTADSSAVMQPVVDRTSAIFRGYVSDINIDIAGNDIWKGTITIQRSGSVTFDLLTS</sequence>
<name>A0ACD3SQJ7_9BURK</name>
<organism evidence="1 2">
    <name type="scientific">Imbroritus primus</name>
    <dbReference type="NCBI Taxonomy" id="3058603"/>
    <lineage>
        <taxon>Bacteria</taxon>
        <taxon>Pseudomonadati</taxon>
        <taxon>Pseudomonadota</taxon>
        <taxon>Betaproteobacteria</taxon>
        <taxon>Burkholderiales</taxon>
        <taxon>Burkholderiaceae</taxon>
        <taxon>Imbroritus</taxon>
    </lineage>
</organism>
<evidence type="ECO:0000313" key="1">
    <source>
        <dbReference type="EMBL" id="TMS58530.1"/>
    </source>
</evidence>
<keyword evidence="2" id="KW-1185">Reference proteome</keyword>
<dbReference type="EMBL" id="AKCV02000015">
    <property type="protein sequence ID" value="TMS58530.1"/>
    <property type="molecule type" value="Genomic_DNA"/>
</dbReference>
<accession>A0ACD3SQJ7</accession>
<dbReference type="Proteomes" id="UP000004277">
    <property type="component" value="Unassembled WGS sequence"/>
</dbReference>
<protein>
    <submittedName>
        <fullName evidence="1">Uncharacterized protein</fullName>
    </submittedName>
</protein>